<dbReference type="GO" id="GO:0005737">
    <property type="term" value="C:cytoplasm"/>
    <property type="evidence" value="ECO:0007669"/>
    <property type="project" value="UniProtKB-ARBA"/>
</dbReference>
<evidence type="ECO:0008006" key="9">
    <source>
        <dbReference type="Google" id="ProtNLM"/>
    </source>
</evidence>
<comment type="caution">
    <text evidence="7">The sequence shown here is derived from an EMBL/GenBank/DDBJ whole genome shotgun (WGS) entry which is preliminary data.</text>
</comment>
<feature type="domain" description="Peptidase M24 C-terminal" evidence="6">
    <location>
        <begin position="588"/>
        <end position="650"/>
    </location>
</feature>
<reference evidence="7 8" key="1">
    <citation type="journal article" date="2018" name="Nat. Ecol. Evol.">
        <title>Genomic signatures of mitonuclear coevolution across populations of Tigriopus californicus.</title>
        <authorList>
            <person name="Barreto F.S."/>
            <person name="Watson E.T."/>
            <person name="Lima T.G."/>
            <person name="Willett C.S."/>
            <person name="Edmands S."/>
            <person name="Li W."/>
            <person name="Burton R.S."/>
        </authorList>
    </citation>
    <scope>NUCLEOTIDE SEQUENCE [LARGE SCALE GENOMIC DNA]</scope>
    <source>
        <strain evidence="7 8">San Diego</strain>
    </source>
</reference>
<dbReference type="PANTHER" id="PTHR43763:SF6">
    <property type="entry name" value="XAA-PRO AMINOPEPTIDASE 1"/>
    <property type="match status" value="1"/>
</dbReference>
<dbReference type="SUPFAM" id="SSF55920">
    <property type="entry name" value="Creatinase/aminopeptidase"/>
    <property type="match status" value="1"/>
</dbReference>
<dbReference type="InterPro" id="IPR036005">
    <property type="entry name" value="Creatinase/aminopeptidase-like"/>
</dbReference>
<accession>A0A553NCW8</accession>
<comment type="similarity">
    <text evidence="1">Belongs to the peptidase M24B family.</text>
</comment>
<protein>
    <recommendedName>
        <fullName evidence="9">Xaa-Pro aminopeptidase</fullName>
    </recommendedName>
</protein>
<evidence type="ECO:0000256" key="1">
    <source>
        <dbReference type="ARBA" id="ARBA00008766"/>
    </source>
</evidence>
<feature type="domain" description="Creatinase N-terminal" evidence="5">
    <location>
        <begin position="37"/>
        <end position="163"/>
    </location>
</feature>
<organism evidence="7 8">
    <name type="scientific">Tigriopus californicus</name>
    <name type="common">Marine copepod</name>
    <dbReference type="NCBI Taxonomy" id="6832"/>
    <lineage>
        <taxon>Eukaryota</taxon>
        <taxon>Metazoa</taxon>
        <taxon>Ecdysozoa</taxon>
        <taxon>Arthropoda</taxon>
        <taxon>Crustacea</taxon>
        <taxon>Multicrustacea</taxon>
        <taxon>Hexanauplia</taxon>
        <taxon>Copepoda</taxon>
        <taxon>Harpacticoida</taxon>
        <taxon>Harpacticidae</taxon>
        <taxon>Tigriopus</taxon>
    </lineage>
</organism>
<dbReference type="OMA" id="AICGHID"/>
<dbReference type="GO" id="GO:0070006">
    <property type="term" value="F:metalloaminopeptidase activity"/>
    <property type="evidence" value="ECO:0007669"/>
    <property type="project" value="InterPro"/>
</dbReference>
<dbReference type="InterPro" id="IPR033740">
    <property type="entry name" value="Pept_M24B"/>
</dbReference>
<dbReference type="EMBL" id="VCGU01000458">
    <property type="protein sequence ID" value="TRY63290.1"/>
    <property type="molecule type" value="Genomic_DNA"/>
</dbReference>
<evidence type="ECO:0000313" key="8">
    <source>
        <dbReference type="Proteomes" id="UP000318571"/>
    </source>
</evidence>
<dbReference type="InterPro" id="IPR029149">
    <property type="entry name" value="Creatin/AminoP/Spt16_N"/>
</dbReference>
<evidence type="ECO:0000259" key="4">
    <source>
        <dbReference type="Pfam" id="PF00557"/>
    </source>
</evidence>
<keyword evidence="3" id="KW-0378">Hydrolase</keyword>
<dbReference type="Pfam" id="PF16188">
    <property type="entry name" value="Peptidase_M24_C"/>
    <property type="match status" value="1"/>
</dbReference>
<dbReference type="Pfam" id="PF01321">
    <property type="entry name" value="Creatinase_N"/>
    <property type="match status" value="1"/>
</dbReference>
<dbReference type="InterPro" id="IPR050422">
    <property type="entry name" value="X-Pro_aminopeptidase_P"/>
</dbReference>
<evidence type="ECO:0000256" key="2">
    <source>
        <dbReference type="ARBA" id="ARBA00022723"/>
    </source>
</evidence>
<dbReference type="STRING" id="6832.A0A553NCW8"/>
<evidence type="ECO:0000256" key="3">
    <source>
        <dbReference type="ARBA" id="ARBA00022801"/>
    </source>
</evidence>
<sequence>MEMVKEMPTKLPIDLDLTTNCEPDSPIPPNRVDTSQRLQSLREIMVQKNLQAYYVPLDEEGRRSWISGFSGSNGDAIITLDQAACWTDGRYFLQAADQLDCNWQLMRMGQDGVPTYATWILGDANLSEGSRVGANPELLGAKTWLELSASLSSRSIELVSVPQDLIDQIWTPENGRPPFKARDIVVHPMEFAGKPFEEKIDDLRNKLVEKGANAMVVSELDEIAWLLNLRGEGSSTVEGLFHSPLFQSIALVTPEDIRLWIHSEKITPDLLSHLQGPDCDTQKATTCVGLEDITNWQSSLAQWASEQTDLKVLVTKPSMYLSGASYAVYHTLPTDSVQFEASPILDAKAMKNSAEAQGMVNAHIRDAFAVCEFAAFLEDQILNQPQEIWDEIRAADKLSQLRAQQNLSKGDSFTTISASGSNAAVIHYSPVEETNALINDSAIYLLDSGGQYLDGTTDITRTFFYGSDVPSEIKEMYTRVLMGAIDLARVTVPYRTQDSSVDVLTRQHLFHMGLDFRHGTGHGIGAYLSVHEGPTRIGMGWSDDNGRLQDAMFFSDEPGYYKDGEYGIRLESIVRVVKRDDFDSVYGQFIGLETITLVPFEPKLIDFALMTPDQIQWLNSYNDKIRQTILPRFEATGNQLVVDWINLRTQRVSPTVSHWIQDWKNEL</sequence>
<dbReference type="Pfam" id="PF00557">
    <property type="entry name" value="Peptidase_M24"/>
    <property type="match status" value="1"/>
</dbReference>
<dbReference type="Proteomes" id="UP000318571">
    <property type="component" value="Chromosome 10"/>
</dbReference>
<dbReference type="InterPro" id="IPR032416">
    <property type="entry name" value="Peptidase_M24_C"/>
</dbReference>
<dbReference type="InterPro" id="IPR000587">
    <property type="entry name" value="Creatinase_N"/>
</dbReference>
<evidence type="ECO:0000313" key="7">
    <source>
        <dbReference type="EMBL" id="TRY63290.1"/>
    </source>
</evidence>
<dbReference type="FunFam" id="3.90.230.10:FF:000009">
    <property type="entry name" value="xaa-Pro aminopeptidase 2"/>
    <property type="match status" value="1"/>
</dbReference>
<gene>
    <name evidence="7" type="ORF">TCAL_06265</name>
</gene>
<dbReference type="InterPro" id="IPR000994">
    <property type="entry name" value="Pept_M24"/>
</dbReference>
<evidence type="ECO:0000259" key="5">
    <source>
        <dbReference type="Pfam" id="PF01321"/>
    </source>
</evidence>
<dbReference type="Gene3D" id="3.40.350.10">
    <property type="entry name" value="Creatinase/prolidase N-terminal domain"/>
    <property type="match status" value="2"/>
</dbReference>
<keyword evidence="8" id="KW-1185">Reference proteome</keyword>
<dbReference type="PANTHER" id="PTHR43763">
    <property type="entry name" value="XAA-PRO AMINOPEPTIDASE 1"/>
    <property type="match status" value="1"/>
</dbReference>
<dbReference type="CDD" id="cd01085">
    <property type="entry name" value="APP"/>
    <property type="match status" value="1"/>
</dbReference>
<evidence type="ECO:0000259" key="6">
    <source>
        <dbReference type="Pfam" id="PF16188"/>
    </source>
</evidence>
<dbReference type="Gene3D" id="3.90.230.10">
    <property type="entry name" value="Creatinase/methionine aminopeptidase superfamily"/>
    <property type="match status" value="1"/>
</dbReference>
<dbReference type="AlphaFoldDB" id="A0A553NCW8"/>
<dbReference type="GO" id="GO:0046872">
    <property type="term" value="F:metal ion binding"/>
    <property type="evidence" value="ECO:0007669"/>
    <property type="project" value="UniProtKB-KW"/>
</dbReference>
<proteinExistence type="inferred from homology"/>
<feature type="domain" description="Peptidase M24" evidence="4">
    <location>
        <begin position="359"/>
        <end position="576"/>
    </location>
</feature>
<name>A0A553NCW8_TIGCA</name>
<keyword evidence="2" id="KW-0479">Metal-binding</keyword>
<dbReference type="SUPFAM" id="SSF53092">
    <property type="entry name" value="Creatinase/prolidase N-terminal domain"/>
    <property type="match status" value="1"/>
</dbReference>
<dbReference type="Pfam" id="PF16189">
    <property type="entry name" value="Creatinase_N_2"/>
    <property type="match status" value="1"/>
</dbReference>